<keyword evidence="7" id="KW-1185">Reference proteome</keyword>
<evidence type="ECO:0000256" key="2">
    <source>
        <dbReference type="ARBA" id="ARBA00007447"/>
    </source>
</evidence>
<dbReference type="FunFam" id="2.40.70.10:FF:000041">
    <property type="entry name" value="Basic 7S globulin"/>
    <property type="match status" value="1"/>
</dbReference>
<dbReference type="OMA" id="CIVECHS"/>
<dbReference type="Gene3D" id="2.40.70.10">
    <property type="entry name" value="Acid Proteases"/>
    <property type="match status" value="2"/>
</dbReference>
<dbReference type="PANTHER" id="PTHR47965:SF22">
    <property type="entry name" value="EUKARYOTIC ASPARTYL PROTEASE FAMILY PROTEIN"/>
    <property type="match status" value="1"/>
</dbReference>
<dbReference type="OrthoDB" id="2747330at2759"/>
<evidence type="ECO:0000256" key="5">
    <source>
        <dbReference type="SAM" id="SignalP"/>
    </source>
</evidence>
<dbReference type="PROSITE" id="PS51767">
    <property type="entry name" value="PEPTIDASE_A1"/>
    <property type="match status" value="1"/>
</dbReference>
<keyword evidence="4 5" id="KW-0732">Signal</keyword>
<feature type="signal peptide" evidence="5">
    <location>
        <begin position="1"/>
        <end position="20"/>
    </location>
</feature>
<dbReference type="InterPro" id="IPR021109">
    <property type="entry name" value="Peptidase_aspartic_dom_sf"/>
</dbReference>
<evidence type="ECO:0000256" key="4">
    <source>
        <dbReference type="ARBA" id="ARBA00022729"/>
    </source>
</evidence>
<dbReference type="InterPro" id="IPR032861">
    <property type="entry name" value="TAXi_N"/>
</dbReference>
<dbReference type="GeneID" id="104596646"/>
<evidence type="ECO:0000256" key="3">
    <source>
        <dbReference type="ARBA" id="ARBA00022525"/>
    </source>
</evidence>
<evidence type="ECO:0000313" key="8">
    <source>
        <dbReference type="RefSeq" id="XP_010256207.1"/>
    </source>
</evidence>
<dbReference type="InterPro" id="IPR033121">
    <property type="entry name" value="PEPTIDASE_A1"/>
</dbReference>
<feature type="domain" description="Peptidase A1" evidence="6">
    <location>
        <begin position="47"/>
        <end position="424"/>
    </location>
</feature>
<organism evidence="7 8">
    <name type="scientific">Nelumbo nucifera</name>
    <name type="common">Sacred lotus</name>
    <dbReference type="NCBI Taxonomy" id="4432"/>
    <lineage>
        <taxon>Eukaryota</taxon>
        <taxon>Viridiplantae</taxon>
        <taxon>Streptophyta</taxon>
        <taxon>Embryophyta</taxon>
        <taxon>Tracheophyta</taxon>
        <taxon>Spermatophyta</taxon>
        <taxon>Magnoliopsida</taxon>
        <taxon>Proteales</taxon>
        <taxon>Nelumbonaceae</taxon>
        <taxon>Nelumbo</taxon>
    </lineage>
</organism>
<evidence type="ECO:0000259" key="6">
    <source>
        <dbReference type="PROSITE" id="PS51767"/>
    </source>
</evidence>
<dbReference type="RefSeq" id="XP_010256207.1">
    <property type="nucleotide sequence ID" value="XM_010257905.1"/>
</dbReference>
<reference evidence="8" key="1">
    <citation type="submission" date="2025-08" db="UniProtKB">
        <authorList>
            <consortium name="RefSeq"/>
        </authorList>
    </citation>
    <scope>IDENTIFICATION</scope>
</reference>
<dbReference type="FunFam" id="2.40.70.10:FF:000045">
    <property type="entry name" value="Basic 7S globulin"/>
    <property type="match status" value="1"/>
</dbReference>
<dbReference type="GO" id="GO:0005576">
    <property type="term" value="C:extracellular region"/>
    <property type="evidence" value="ECO:0007669"/>
    <property type="project" value="UniProtKB-SubCell"/>
</dbReference>
<sequence>MSAFHFLFLCLLFLTPISNASTTATARQPRPNALVIPVKKDAKTLQYVATIKMRTPLAPVNVFVDLSGPFLWVDCEDGYVSSSYRPTPCGSPKCEVAKSSGCIVECHSAPRPGCTNNTCDVVLDNPFIKDFLYGGGLAEDVIALQSSGGRKPGGGLAVVRQFPFACADTRNLQGLAVGVKGMLGLARTPVSLPSQLASKSGLPHIFSLCLPSSTTSNGVMIFGNKHYVSLPDKIDYSKLLTYTPLIINPVSTAPSFRVGDSSYEYFIQVKSINVHGKRLPINRKLLSINKDGFGGTKISTRTPYTSLHTSIYEALAEAYSNAAASMNISRVEPPLGDFPACFSSKNIEHTATGPRVPAVDLVFEDNNVWRISGSDLMVQAEDGVMCLAFGDEGENARTSIVIGGRQLEEKLVVFDVASSKLGFSNSLVGGGTNCANFNL</sequence>
<accession>A0A1U7ZPW6</accession>
<dbReference type="KEGG" id="nnu:104596646"/>
<keyword evidence="3" id="KW-0964">Secreted</keyword>
<protein>
    <submittedName>
        <fullName evidence="8">Basic 7S globulin 2-like</fullName>
    </submittedName>
</protein>
<dbReference type="GO" id="GO:0006508">
    <property type="term" value="P:proteolysis"/>
    <property type="evidence" value="ECO:0007669"/>
    <property type="project" value="InterPro"/>
</dbReference>
<dbReference type="Proteomes" id="UP000189703">
    <property type="component" value="Unplaced"/>
</dbReference>
<feature type="chain" id="PRO_5010530589" evidence="5">
    <location>
        <begin position="21"/>
        <end position="439"/>
    </location>
</feature>
<dbReference type="InParanoid" id="A0A1U7ZPW6"/>
<dbReference type="Pfam" id="PF14543">
    <property type="entry name" value="TAXi_N"/>
    <property type="match status" value="1"/>
</dbReference>
<dbReference type="SUPFAM" id="SSF50630">
    <property type="entry name" value="Acid proteases"/>
    <property type="match status" value="1"/>
</dbReference>
<dbReference type="eggNOG" id="KOG1339">
    <property type="taxonomic scope" value="Eukaryota"/>
</dbReference>
<dbReference type="Pfam" id="PF14541">
    <property type="entry name" value="TAXi_C"/>
    <property type="match status" value="1"/>
</dbReference>
<dbReference type="PANTHER" id="PTHR47965">
    <property type="entry name" value="ASPARTYL PROTEASE-RELATED"/>
    <property type="match status" value="1"/>
</dbReference>
<dbReference type="InterPro" id="IPR001461">
    <property type="entry name" value="Aspartic_peptidase_A1"/>
</dbReference>
<name>A0A1U7ZPW6_NELNU</name>
<comment type="subcellular location">
    <subcellularLocation>
        <location evidence="1">Secreted</location>
        <location evidence="1">Extracellular space</location>
    </subcellularLocation>
</comment>
<dbReference type="GO" id="GO:0004190">
    <property type="term" value="F:aspartic-type endopeptidase activity"/>
    <property type="evidence" value="ECO:0007669"/>
    <property type="project" value="InterPro"/>
</dbReference>
<gene>
    <name evidence="8" type="primary">LOC104596646</name>
</gene>
<dbReference type="InterPro" id="IPR032799">
    <property type="entry name" value="TAXi_C"/>
</dbReference>
<dbReference type="CDD" id="cd05489">
    <property type="entry name" value="xylanase_inhibitor_I_like"/>
    <property type="match status" value="1"/>
</dbReference>
<dbReference type="InterPro" id="IPR033868">
    <property type="entry name" value="Xylanase_inhibitor_I-like"/>
</dbReference>
<comment type="similarity">
    <text evidence="2">Belongs to the peptidase A1 family.</text>
</comment>
<evidence type="ECO:0000313" key="7">
    <source>
        <dbReference type="Proteomes" id="UP000189703"/>
    </source>
</evidence>
<proteinExistence type="inferred from homology"/>
<evidence type="ECO:0000256" key="1">
    <source>
        <dbReference type="ARBA" id="ARBA00004239"/>
    </source>
</evidence>
<dbReference type="AlphaFoldDB" id="A0A1U7ZPW6"/>